<protein>
    <submittedName>
        <fullName evidence="1">Uncharacterized protein</fullName>
    </submittedName>
</protein>
<proteinExistence type="predicted"/>
<organism evidence="1 2">
    <name type="scientific">Hornefia porci</name>
    <dbReference type="NCBI Taxonomy" id="2652292"/>
    <lineage>
        <taxon>Bacteria</taxon>
        <taxon>Bacillati</taxon>
        <taxon>Bacillota</taxon>
        <taxon>Clostridia</taxon>
        <taxon>Peptostreptococcales</taxon>
        <taxon>Anaerovoracaceae</taxon>
        <taxon>Hornefia</taxon>
    </lineage>
</organism>
<reference evidence="1 2" key="1">
    <citation type="journal article" date="2016" name="Appl. Environ. Microbiol.">
        <title>Function and Phylogeny of Bacterial Butyryl Coenzyme A:Acetate Transferases and Their Diversity in the Proximal Colon of Swine.</title>
        <authorList>
            <person name="Trachsel J."/>
            <person name="Bayles D.O."/>
            <person name="Looft T."/>
            <person name="Levine U.Y."/>
            <person name="Allen H.K."/>
        </authorList>
    </citation>
    <scope>NUCLEOTIDE SEQUENCE [LARGE SCALE GENOMIC DNA]</scope>
    <source>
        <strain evidence="1 2">68-3-10</strain>
    </source>
</reference>
<dbReference type="EMBL" id="MJIE01000001">
    <property type="protein sequence ID" value="OLR55628.1"/>
    <property type="molecule type" value="Genomic_DNA"/>
</dbReference>
<accession>A0A1Q9JHD5</accession>
<name>A0A1Q9JHD5_9FIRM</name>
<keyword evidence="2" id="KW-1185">Reference proteome</keyword>
<sequence>MAIDYVYFYSIEFAKLIIRYPGRNHYNSIDGNAAVICPVCVWMLSMKETDIHVYIFLAE</sequence>
<comment type="caution">
    <text evidence="1">The sequence shown here is derived from an EMBL/GenBank/DDBJ whole genome shotgun (WGS) entry which is preliminary data.</text>
</comment>
<dbReference type="Proteomes" id="UP000187404">
    <property type="component" value="Unassembled WGS sequence"/>
</dbReference>
<evidence type="ECO:0000313" key="1">
    <source>
        <dbReference type="EMBL" id="OLR55628.1"/>
    </source>
</evidence>
<dbReference type="AlphaFoldDB" id="A0A1Q9JHD5"/>
<gene>
    <name evidence="1" type="ORF">BHK98_05845</name>
</gene>
<evidence type="ECO:0000313" key="2">
    <source>
        <dbReference type="Proteomes" id="UP000187404"/>
    </source>
</evidence>